<dbReference type="GO" id="GO:0030163">
    <property type="term" value="P:protein catabolic process"/>
    <property type="evidence" value="ECO:0007669"/>
    <property type="project" value="TreeGrafter"/>
</dbReference>
<evidence type="ECO:0000313" key="2">
    <source>
        <dbReference type="EMBL" id="TFK45337.1"/>
    </source>
</evidence>
<accession>A0A5C3MKB6</accession>
<name>A0A5C3MKB6_9AGAM</name>
<dbReference type="Pfam" id="PF00795">
    <property type="entry name" value="CN_hydrolase"/>
    <property type="match status" value="1"/>
</dbReference>
<dbReference type="SUPFAM" id="SSF56317">
    <property type="entry name" value="Carbon-nitrogen hydrolase"/>
    <property type="match status" value="1"/>
</dbReference>
<dbReference type="InterPro" id="IPR039703">
    <property type="entry name" value="Nta1"/>
</dbReference>
<keyword evidence="3" id="KW-1185">Reference proteome</keyword>
<keyword evidence="2" id="KW-0378">Hydrolase</keyword>
<sequence>MLNITSRKHDDSAPSASERAMSLWLSAEVVTLSWSRLKPRSVDLVCFPEMIFTGYVFPDATSILPYLEEPKTGPTSIFCSELASHLHCHVLAGYPERLRPDEVERGVTIQVESVPELGDDEEELEEMKDTRIDRVGANSAVLYGPDGKWVGGYRKTNLFKTDMTWAKPGTGLATFYLPPPLGTLTLGICMDLNPIQPATWSLEEGPYEVADHAVMTDSDTVVLLNAWLASSSADDNDGTSEDWQVVQYWAARLRPLWARKEGQGDGKEVLVVVCNRCGEENGVTFAGSSAMFSMNRSVGRPKLLHVMGRKDEDVQVWSP</sequence>
<dbReference type="Proteomes" id="UP000305948">
    <property type="component" value="Unassembled WGS sequence"/>
</dbReference>
<dbReference type="GO" id="GO:0070773">
    <property type="term" value="F:protein-N-terminal glutamine amidohydrolase activity"/>
    <property type="evidence" value="ECO:0007669"/>
    <property type="project" value="InterPro"/>
</dbReference>
<dbReference type="PROSITE" id="PS50263">
    <property type="entry name" value="CN_HYDROLASE"/>
    <property type="match status" value="1"/>
</dbReference>
<dbReference type="OrthoDB" id="201515at2759"/>
<feature type="domain" description="CN hydrolase" evidence="1">
    <location>
        <begin position="1"/>
        <end position="319"/>
    </location>
</feature>
<dbReference type="AlphaFoldDB" id="A0A5C3MKB6"/>
<dbReference type="PANTHER" id="PTHR11750:SF26">
    <property type="entry name" value="PROTEIN N-TERMINAL AMIDASE"/>
    <property type="match status" value="1"/>
</dbReference>
<protein>
    <submittedName>
        <fullName evidence="2">Carbon-nitrogen hydrolase</fullName>
    </submittedName>
</protein>
<dbReference type="PANTHER" id="PTHR11750">
    <property type="entry name" value="PROTEIN N-TERMINAL AMIDASE"/>
    <property type="match status" value="1"/>
</dbReference>
<proteinExistence type="predicted"/>
<evidence type="ECO:0000259" key="1">
    <source>
        <dbReference type="PROSITE" id="PS50263"/>
    </source>
</evidence>
<dbReference type="InterPro" id="IPR036526">
    <property type="entry name" value="C-N_Hydrolase_sf"/>
</dbReference>
<dbReference type="STRING" id="5364.A0A5C3MKB6"/>
<dbReference type="EMBL" id="ML213546">
    <property type="protein sequence ID" value="TFK45337.1"/>
    <property type="molecule type" value="Genomic_DNA"/>
</dbReference>
<dbReference type="InterPro" id="IPR003010">
    <property type="entry name" value="C-N_Hydrolase"/>
</dbReference>
<dbReference type="Gene3D" id="3.60.110.10">
    <property type="entry name" value="Carbon-nitrogen hydrolase"/>
    <property type="match status" value="1"/>
</dbReference>
<dbReference type="GO" id="GO:0008418">
    <property type="term" value="F:protein-N-terminal asparagine amidohydrolase activity"/>
    <property type="evidence" value="ECO:0007669"/>
    <property type="project" value="InterPro"/>
</dbReference>
<gene>
    <name evidence="2" type="ORF">OE88DRAFT_1669356</name>
</gene>
<reference evidence="2 3" key="1">
    <citation type="journal article" date="2019" name="Nat. Ecol. Evol.">
        <title>Megaphylogeny resolves global patterns of mushroom evolution.</title>
        <authorList>
            <person name="Varga T."/>
            <person name="Krizsan K."/>
            <person name="Foldi C."/>
            <person name="Dima B."/>
            <person name="Sanchez-Garcia M."/>
            <person name="Sanchez-Ramirez S."/>
            <person name="Szollosi G.J."/>
            <person name="Szarkandi J.G."/>
            <person name="Papp V."/>
            <person name="Albert L."/>
            <person name="Andreopoulos W."/>
            <person name="Angelini C."/>
            <person name="Antonin V."/>
            <person name="Barry K.W."/>
            <person name="Bougher N.L."/>
            <person name="Buchanan P."/>
            <person name="Buyck B."/>
            <person name="Bense V."/>
            <person name="Catcheside P."/>
            <person name="Chovatia M."/>
            <person name="Cooper J."/>
            <person name="Damon W."/>
            <person name="Desjardin D."/>
            <person name="Finy P."/>
            <person name="Geml J."/>
            <person name="Haridas S."/>
            <person name="Hughes K."/>
            <person name="Justo A."/>
            <person name="Karasinski D."/>
            <person name="Kautmanova I."/>
            <person name="Kiss B."/>
            <person name="Kocsube S."/>
            <person name="Kotiranta H."/>
            <person name="LaButti K.M."/>
            <person name="Lechner B.E."/>
            <person name="Liimatainen K."/>
            <person name="Lipzen A."/>
            <person name="Lukacs Z."/>
            <person name="Mihaltcheva S."/>
            <person name="Morgado L.N."/>
            <person name="Niskanen T."/>
            <person name="Noordeloos M.E."/>
            <person name="Ohm R.A."/>
            <person name="Ortiz-Santana B."/>
            <person name="Ovrebo C."/>
            <person name="Racz N."/>
            <person name="Riley R."/>
            <person name="Savchenko A."/>
            <person name="Shiryaev A."/>
            <person name="Soop K."/>
            <person name="Spirin V."/>
            <person name="Szebenyi C."/>
            <person name="Tomsovsky M."/>
            <person name="Tulloss R.E."/>
            <person name="Uehling J."/>
            <person name="Grigoriev I.V."/>
            <person name="Vagvolgyi C."/>
            <person name="Papp T."/>
            <person name="Martin F.M."/>
            <person name="Miettinen O."/>
            <person name="Hibbett D.S."/>
            <person name="Nagy L.G."/>
        </authorList>
    </citation>
    <scope>NUCLEOTIDE SEQUENCE [LARGE SCALE GENOMIC DNA]</scope>
    <source>
        <strain evidence="2 3">OMC1185</strain>
    </source>
</reference>
<evidence type="ECO:0000313" key="3">
    <source>
        <dbReference type="Proteomes" id="UP000305948"/>
    </source>
</evidence>
<organism evidence="2 3">
    <name type="scientific">Heliocybe sulcata</name>
    <dbReference type="NCBI Taxonomy" id="5364"/>
    <lineage>
        <taxon>Eukaryota</taxon>
        <taxon>Fungi</taxon>
        <taxon>Dikarya</taxon>
        <taxon>Basidiomycota</taxon>
        <taxon>Agaricomycotina</taxon>
        <taxon>Agaricomycetes</taxon>
        <taxon>Gloeophyllales</taxon>
        <taxon>Gloeophyllaceae</taxon>
        <taxon>Heliocybe</taxon>
    </lineage>
</organism>